<dbReference type="EMBL" id="JAJFZT010000003">
    <property type="protein sequence ID" value="MCC3272346.1"/>
    <property type="molecule type" value="Genomic_DNA"/>
</dbReference>
<dbReference type="SUPFAM" id="SSF53474">
    <property type="entry name" value="alpha/beta-Hydrolases"/>
    <property type="match status" value="1"/>
</dbReference>
<evidence type="ECO:0000313" key="4">
    <source>
        <dbReference type="EMBL" id="UON91791.1"/>
    </source>
</evidence>
<protein>
    <submittedName>
        <fullName evidence="3">Alpha/beta hydrolase</fullName>
    </submittedName>
</protein>
<dbReference type="GO" id="GO:0016787">
    <property type="term" value="F:hydrolase activity"/>
    <property type="evidence" value="ECO:0007669"/>
    <property type="project" value="UniProtKB-KW"/>
</dbReference>
<reference evidence="3" key="1">
    <citation type="submission" date="2021-10" db="EMBL/GenBank/DDBJ databases">
        <title>Novel species in genus Arthrobacter.</title>
        <authorList>
            <person name="Liu Y."/>
        </authorList>
    </citation>
    <scope>NUCLEOTIDE SEQUENCE</scope>
    <source>
        <strain evidence="3">Zg-Y462</strain>
        <strain evidence="5">zg-Y462</strain>
    </source>
</reference>
<evidence type="ECO:0000313" key="5">
    <source>
        <dbReference type="Proteomes" id="UP000829758"/>
    </source>
</evidence>
<dbReference type="Proteomes" id="UP000829758">
    <property type="component" value="Chromosome"/>
</dbReference>
<evidence type="ECO:0000256" key="1">
    <source>
        <dbReference type="ARBA" id="ARBA00008645"/>
    </source>
</evidence>
<evidence type="ECO:0000313" key="3">
    <source>
        <dbReference type="EMBL" id="MCC3272346.1"/>
    </source>
</evidence>
<dbReference type="Gene3D" id="3.40.50.1820">
    <property type="entry name" value="alpha/beta hydrolase"/>
    <property type="match status" value="1"/>
</dbReference>
<keyword evidence="3" id="KW-0378">Hydrolase</keyword>
<dbReference type="Proteomes" id="UP001155145">
    <property type="component" value="Unassembled WGS sequence"/>
</dbReference>
<dbReference type="RefSeq" id="WP_227928438.1">
    <property type="nucleotide sequence ID" value="NZ_CP094984.1"/>
</dbReference>
<keyword evidence="5" id="KW-1185">Reference proteome</keyword>
<dbReference type="InterPro" id="IPR000073">
    <property type="entry name" value="AB_hydrolase_1"/>
</dbReference>
<comment type="similarity">
    <text evidence="1">Belongs to the AB hydrolase superfamily.</text>
</comment>
<dbReference type="EMBL" id="CP094984">
    <property type="protein sequence ID" value="UON91791.1"/>
    <property type="molecule type" value="Genomic_DNA"/>
</dbReference>
<sequence>MKTDIRTRNNVRVLGRTEGPVLLFAHGFGCDQGMWQHVLPYFTDDYKVVVFDHVGAGGSDLDAYEPEKYSTLDGYVSDVLELCEDLDLEDVTFIGHSVSAMMAVAAAARKPDRLGRIILVAPSASYMDYPEDGYTGGFSRADLDDLLVSLDTNYLVWAATMAPVIMGNPDTPALGTRLEDSFCRVNPAIARQFARVAFLSDVRHLLKDVSLPTLIMQASADLLAPDHVGVYLQERIPGSTLVRMEATGHLPHVSAPKETAGIISQYLQQST</sequence>
<dbReference type="PANTHER" id="PTHR43039">
    <property type="entry name" value="ESTERASE-RELATED"/>
    <property type="match status" value="1"/>
</dbReference>
<gene>
    <name evidence="3" type="ORF">LJ755_06325</name>
    <name evidence="4" type="ORF">MUK71_14590</name>
</gene>
<dbReference type="PRINTS" id="PR00111">
    <property type="entry name" value="ABHYDROLASE"/>
</dbReference>
<accession>A0A9X1M6W8</accession>
<proteinExistence type="inferred from homology"/>
<dbReference type="Pfam" id="PF00561">
    <property type="entry name" value="Abhydrolase_1"/>
    <property type="match status" value="1"/>
</dbReference>
<evidence type="ECO:0000313" key="6">
    <source>
        <dbReference type="Proteomes" id="UP001155145"/>
    </source>
</evidence>
<dbReference type="AlphaFoldDB" id="A0A9X1M6W8"/>
<organism evidence="3 6">
    <name type="scientific">Arthrobacter zhangbolii</name>
    <dbReference type="NCBI Taxonomy" id="2886936"/>
    <lineage>
        <taxon>Bacteria</taxon>
        <taxon>Bacillati</taxon>
        <taxon>Actinomycetota</taxon>
        <taxon>Actinomycetes</taxon>
        <taxon>Micrococcales</taxon>
        <taxon>Micrococcaceae</taxon>
        <taxon>Arthrobacter</taxon>
    </lineage>
</organism>
<dbReference type="InterPro" id="IPR029058">
    <property type="entry name" value="AB_hydrolase_fold"/>
</dbReference>
<name>A0A9X1M6W8_9MICC</name>
<feature type="domain" description="AB hydrolase-1" evidence="2">
    <location>
        <begin position="20"/>
        <end position="254"/>
    </location>
</feature>
<evidence type="ECO:0000259" key="2">
    <source>
        <dbReference type="Pfam" id="PF00561"/>
    </source>
</evidence>